<dbReference type="WBParaSite" id="TREG1_42790.1">
    <property type="protein sequence ID" value="TREG1_42790.1"/>
    <property type="gene ID" value="TREG1_42790"/>
</dbReference>
<sequence>MDSDNKVNLKHAQHAEHSNSNGLSAIAKLGLFPSSPPPKSDEHSTGPGEGGQAYKVEREELPPGEREKFDQGWKVNAFNQYASDRISVRRYLPDYREGKCRVDTYSPNLPSTSVIICFHNEAWSVLLRSVHSVIDRSPAHLLREVILVDDFSDLPHLKEALEEYMDMLKVVKIVRTKQREGLIRARMLGAEHSTGDVLVFLDSHIECTTGWLEPLLERIAYNSSIVVVPVISTINDKDLKVYTSKPRDVQVGGFDWGLTFRWHEQTQRDKNRPGAPYSPVRTPTMAGGLFAISRDYFNHLGKYDPGMEVWGGENLELSFKIWMCGGILETSVCSYVGHIFRGRSPYKWDVKVKDPLKRNLLRLAEVWLDDYKRFYYARIGFKTVDYGDVSERKALRENLKCHSFEWYLTNIYPELFVPSKALASGDIENVAAPQCLDAPVPNKKDRKTVIIQTWPCHKQGGNQFWLLSPENEIRRDDYCWDSGVQEGSIGLLHCHGSHGNQMFTYENDNTIRHQGQCLEMRPKSASVRLARCTGSVNQLWKFNRKPYLPSKENNEQF</sequence>
<evidence type="ECO:0000256" key="6">
    <source>
        <dbReference type="ARBA" id="ARBA00022968"/>
    </source>
</evidence>
<proteinExistence type="inferred from homology"/>
<evidence type="ECO:0000256" key="4">
    <source>
        <dbReference type="ARBA" id="ARBA00022692"/>
    </source>
</evidence>
<keyword evidence="6" id="KW-0735">Signal-anchor</keyword>
<reference evidence="16" key="1">
    <citation type="submission" date="2022-06" db="EMBL/GenBank/DDBJ databases">
        <authorList>
            <person name="Berger JAMES D."/>
            <person name="Berger JAMES D."/>
        </authorList>
    </citation>
    <scope>NUCLEOTIDE SEQUENCE [LARGE SCALE GENOMIC DNA]</scope>
</reference>
<evidence type="ECO:0000256" key="1">
    <source>
        <dbReference type="ARBA" id="ARBA00001936"/>
    </source>
</evidence>
<keyword evidence="4" id="KW-0812">Transmembrane</keyword>
<dbReference type="InterPro" id="IPR001173">
    <property type="entry name" value="Glyco_trans_2-like"/>
</dbReference>
<dbReference type="CDD" id="cd23462">
    <property type="entry name" value="beta-trefoil_Ricin_Pgant9-like"/>
    <property type="match status" value="1"/>
</dbReference>
<keyword evidence="13" id="KW-0808">Transferase</keyword>
<accession>A0AA85JXK7</accession>
<dbReference type="Gene3D" id="3.90.550.10">
    <property type="entry name" value="Spore Coat Polysaccharide Biosynthesis Protein SpsA, Chain A"/>
    <property type="match status" value="1"/>
</dbReference>
<evidence type="ECO:0000256" key="3">
    <source>
        <dbReference type="ARBA" id="ARBA00005680"/>
    </source>
</evidence>
<dbReference type="GO" id="GO:0004653">
    <property type="term" value="F:polypeptide N-acetylgalactosaminyltransferase activity"/>
    <property type="evidence" value="ECO:0007669"/>
    <property type="project" value="TreeGrafter"/>
</dbReference>
<organism evidence="16 17">
    <name type="scientific">Trichobilharzia regenti</name>
    <name type="common">Nasal bird schistosome</name>
    <dbReference type="NCBI Taxonomy" id="157069"/>
    <lineage>
        <taxon>Eukaryota</taxon>
        <taxon>Metazoa</taxon>
        <taxon>Spiralia</taxon>
        <taxon>Lophotrochozoa</taxon>
        <taxon>Platyhelminthes</taxon>
        <taxon>Trematoda</taxon>
        <taxon>Digenea</taxon>
        <taxon>Strigeidida</taxon>
        <taxon>Schistosomatoidea</taxon>
        <taxon>Schistosomatidae</taxon>
        <taxon>Trichobilharzia</taxon>
    </lineage>
</organism>
<evidence type="ECO:0000256" key="11">
    <source>
        <dbReference type="ARBA" id="ARBA00023180"/>
    </source>
</evidence>
<evidence type="ECO:0000259" key="15">
    <source>
        <dbReference type="SMART" id="SM00458"/>
    </source>
</evidence>
<dbReference type="Proteomes" id="UP000050795">
    <property type="component" value="Unassembled WGS sequence"/>
</dbReference>
<evidence type="ECO:0000256" key="8">
    <source>
        <dbReference type="ARBA" id="ARBA00023034"/>
    </source>
</evidence>
<keyword evidence="11" id="KW-0325">Glycoprotein</keyword>
<evidence type="ECO:0000256" key="10">
    <source>
        <dbReference type="ARBA" id="ARBA00023157"/>
    </source>
</evidence>
<evidence type="ECO:0000256" key="2">
    <source>
        <dbReference type="ARBA" id="ARBA00004323"/>
    </source>
</evidence>
<dbReference type="Pfam" id="PF00652">
    <property type="entry name" value="Ricin_B_lectin"/>
    <property type="match status" value="2"/>
</dbReference>
<dbReference type="GO" id="GO:0000139">
    <property type="term" value="C:Golgi membrane"/>
    <property type="evidence" value="ECO:0007669"/>
    <property type="project" value="UniProtKB-SubCell"/>
</dbReference>
<evidence type="ECO:0000313" key="17">
    <source>
        <dbReference type="WBParaSite" id="TREG1_42790.1"/>
    </source>
</evidence>
<comment type="subcellular location">
    <subcellularLocation>
        <location evidence="2 13">Golgi apparatus membrane</location>
        <topology evidence="2 13">Single-pass type II membrane protein</topology>
    </subcellularLocation>
</comment>
<comment type="cofactor">
    <cofactor evidence="1 13">
        <name>Mn(2+)</name>
        <dbReference type="ChEBI" id="CHEBI:29035"/>
    </cofactor>
</comment>
<dbReference type="InterPro" id="IPR045885">
    <property type="entry name" value="GalNAc-T"/>
</dbReference>
<dbReference type="GO" id="GO:0006493">
    <property type="term" value="P:protein O-linked glycosylation"/>
    <property type="evidence" value="ECO:0007669"/>
    <property type="project" value="TreeGrafter"/>
</dbReference>
<evidence type="ECO:0000256" key="7">
    <source>
        <dbReference type="ARBA" id="ARBA00022989"/>
    </source>
</evidence>
<name>A0AA85JXK7_TRIRE</name>
<dbReference type="FunFam" id="3.90.550.10:FF:000053">
    <property type="entry name" value="Polypeptide N-acetylgalactosaminyltransferase"/>
    <property type="match status" value="1"/>
</dbReference>
<comment type="pathway">
    <text evidence="13">Protein modification; protein glycosylation.</text>
</comment>
<evidence type="ECO:0000256" key="5">
    <source>
        <dbReference type="ARBA" id="ARBA00022734"/>
    </source>
</evidence>
<comment type="similarity">
    <text evidence="3 13">Belongs to the glycosyltransferase 2 family. GalNAc-T subfamily.</text>
</comment>
<evidence type="ECO:0000256" key="12">
    <source>
        <dbReference type="ARBA" id="ARBA00023211"/>
    </source>
</evidence>
<dbReference type="Pfam" id="PF00535">
    <property type="entry name" value="Glycos_transf_2"/>
    <property type="match status" value="1"/>
</dbReference>
<dbReference type="SUPFAM" id="SSF53448">
    <property type="entry name" value="Nucleotide-diphospho-sugar transferases"/>
    <property type="match status" value="1"/>
</dbReference>
<evidence type="ECO:0000256" key="13">
    <source>
        <dbReference type="RuleBase" id="RU361242"/>
    </source>
</evidence>
<keyword evidence="16" id="KW-1185">Reference proteome</keyword>
<dbReference type="PANTHER" id="PTHR11675">
    <property type="entry name" value="N-ACETYLGALACTOSAMINYLTRANSFERASE"/>
    <property type="match status" value="1"/>
</dbReference>
<dbReference type="InterPro" id="IPR029044">
    <property type="entry name" value="Nucleotide-diphossugar_trans"/>
</dbReference>
<keyword evidence="8 13" id="KW-0333">Golgi apparatus</keyword>
<dbReference type="InterPro" id="IPR035992">
    <property type="entry name" value="Ricin_B-like_lectins"/>
</dbReference>
<keyword evidence="9" id="KW-0472">Membrane</keyword>
<dbReference type="EC" id="2.4.1.-" evidence="13"/>
<keyword evidence="10 13" id="KW-1015">Disulfide bond</keyword>
<feature type="compositionally biased region" description="Basic and acidic residues" evidence="14">
    <location>
        <begin position="55"/>
        <end position="66"/>
    </location>
</feature>
<keyword evidence="5 13" id="KW-0430">Lectin</keyword>
<dbReference type="GO" id="GO:0030246">
    <property type="term" value="F:carbohydrate binding"/>
    <property type="evidence" value="ECO:0007669"/>
    <property type="project" value="UniProtKB-KW"/>
</dbReference>
<evidence type="ECO:0000256" key="9">
    <source>
        <dbReference type="ARBA" id="ARBA00023136"/>
    </source>
</evidence>
<feature type="domain" description="Ricin B lectin" evidence="15">
    <location>
        <begin position="425"/>
        <end position="543"/>
    </location>
</feature>
<protein>
    <recommendedName>
        <fullName evidence="13">Polypeptide N-acetylgalactosaminyltransferase</fullName>
        <ecNumber evidence="13">2.4.1.-</ecNumber>
    </recommendedName>
    <alternativeName>
        <fullName evidence="13">Protein-UDP acetylgalactosaminyltransferase</fullName>
    </alternativeName>
</protein>
<feature type="region of interest" description="Disordered" evidence="14">
    <location>
        <begin position="1"/>
        <end position="66"/>
    </location>
</feature>
<dbReference type="InterPro" id="IPR000772">
    <property type="entry name" value="Ricin_B_lectin"/>
</dbReference>
<dbReference type="PROSITE" id="PS50231">
    <property type="entry name" value="RICIN_B_LECTIN"/>
    <property type="match status" value="1"/>
</dbReference>
<dbReference type="CDD" id="cd02510">
    <property type="entry name" value="pp-GalNAc-T"/>
    <property type="match status" value="1"/>
</dbReference>
<evidence type="ECO:0000256" key="14">
    <source>
        <dbReference type="SAM" id="MobiDB-lite"/>
    </source>
</evidence>
<dbReference type="PANTHER" id="PTHR11675:SF131">
    <property type="entry name" value="POLYPEPTIDE N-ACETYLGALACTOSAMINYLTRANSFERASE 9-RELATED"/>
    <property type="match status" value="1"/>
</dbReference>
<dbReference type="SUPFAM" id="SSF50370">
    <property type="entry name" value="Ricin B-like lectins"/>
    <property type="match status" value="1"/>
</dbReference>
<keyword evidence="12 13" id="KW-0464">Manganese</keyword>
<dbReference type="Gene3D" id="2.80.10.50">
    <property type="match status" value="1"/>
</dbReference>
<keyword evidence="13" id="KW-0328">Glycosyltransferase</keyword>
<feature type="compositionally biased region" description="Basic and acidic residues" evidence="14">
    <location>
        <begin position="1"/>
        <end position="17"/>
    </location>
</feature>
<keyword evidence="7" id="KW-1133">Transmembrane helix</keyword>
<dbReference type="AlphaFoldDB" id="A0AA85JXK7"/>
<dbReference type="SMART" id="SM00458">
    <property type="entry name" value="RICIN"/>
    <property type="match status" value="1"/>
</dbReference>
<evidence type="ECO:0000313" key="16">
    <source>
        <dbReference type="Proteomes" id="UP000050795"/>
    </source>
</evidence>
<reference evidence="17" key="2">
    <citation type="submission" date="2023-11" db="UniProtKB">
        <authorList>
            <consortium name="WormBaseParasite"/>
        </authorList>
    </citation>
    <scope>IDENTIFICATION</scope>
</reference>